<feature type="domain" description="Tyr recombinase" evidence="5">
    <location>
        <begin position="190"/>
        <end position="391"/>
    </location>
</feature>
<evidence type="ECO:0000259" key="5">
    <source>
        <dbReference type="PROSITE" id="PS51898"/>
    </source>
</evidence>
<evidence type="ECO:0000313" key="7">
    <source>
        <dbReference type="Proteomes" id="UP001606302"/>
    </source>
</evidence>
<keyword evidence="3" id="KW-0233">DNA recombination</keyword>
<name>A0ABW7GPX9_9BURK</name>
<organism evidence="6 7">
    <name type="scientific">Pelomonas lactea</name>
    <dbReference type="NCBI Taxonomy" id="3299030"/>
    <lineage>
        <taxon>Bacteria</taxon>
        <taxon>Pseudomonadati</taxon>
        <taxon>Pseudomonadota</taxon>
        <taxon>Betaproteobacteria</taxon>
        <taxon>Burkholderiales</taxon>
        <taxon>Sphaerotilaceae</taxon>
        <taxon>Roseateles</taxon>
    </lineage>
</organism>
<dbReference type="PANTHER" id="PTHR30349">
    <property type="entry name" value="PHAGE INTEGRASE-RELATED"/>
    <property type="match status" value="1"/>
</dbReference>
<dbReference type="PANTHER" id="PTHR30349:SF81">
    <property type="entry name" value="TYROSINE RECOMBINASE XERC"/>
    <property type="match status" value="1"/>
</dbReference>
<comment type="caution">
    <text evidence="6">The sequence shown here is derived from an EMBL/GenBank/DDBJ whole genome shotgun (WGS) entry which is preliminary data.</text>
</comment>
<proteinExistence type="predicted"/>
<evidence type="ECO:0000256" key="2">
    <source>
        <dbReference type="ARBA" id="ARBA00022908"/>
    </source>
</evidence>
<sequence length="433" mass="48652">MSMDVYLGARPKGLQEYAKALLTIIPFDETRRKLDVLSMPGTSLTLELAGAPQPILCVSDSKGFIVRTASSWLSHVGRQVGLTYSAGTSLQYGRTMTYLVRWIEAHPPLPGLSVDQNIIALNRDAVIDWLKYMKKLGAKSNRTLKAREACLYEFLDWLCTDDARQLRDMEKSPRGRDGKMGYVTKGGSPKSPKAIDASVVIAVLKGFHNECERCMFHAQYDMGLRITELIELTVKDLPSSSMYDSSLEFIPICISGLKGRAGTTKERITLISRATLRRICAYHNTAEYELAEGWDFNDPDKPVFLTANQFKWQARNATKQFNAAADRAGLPKNIRPHWLRHGTAFSVLSSDAGKDYMDRMLIVQQMLGHSDLKTTEIYTQISPAMLDKLTKAGHRLNRLEEAETIRSESWLAPLRHKESRGHIGKHRSNHAPP</sequence>
<dbReference type="Proteomes" id="UP001606302">
    <property type="component" value="Unassembled WGS sequence"/>
</dbReference>
<evidence type="ECO:0000313" key="6">
    <source>
        <dbReference type="EMBL" id="MFG6464011.1"/>
    </source>
</evidence>
<dbReference type="SUPFAM" id="SSF56349">
    <property type="entry name" value="DNA breaking-rejoining enzymes"/>
    <property type="match status" value="1"/>
</dbReference>
<protein>
    <submittedName>
        <fullName evidence="6">Tyrosine-type recombinase/integrase</fullName>
    </submittedName>
</protein>
<feature type="region of interest" description="Disordered" evidence="4">
    <location>
        <begin position="170"/>
        <end position="189"/>
    </location>
</feature>
<dbReference type="InterPro" id="IPR011010">
    <property type="entry name" value="DNA_brk_join_enz"/>
</dbReference>
<gene>
    <name evidence="6" type="ORF">ACG04Q_20735</name>
</gene>
<dbReference type="PROSITE" id="PS51898">
    <property type="entry name" value="TYR_RECOMBINASE"/>
    <property type="match status" value="1"/>
</dbReference>
<evidence type="ECO:0000256" key="4">
    <source>
        <dbReference type="SAM" id="MobiDB-lite"/>
    </source>
</evidence>
<keyword evidence="2" id="KW-0229">DNA integration</keyword>
<feature type="compositionally biased region" description="Basic and acidic residues" evidence="4">
    <location>
        <begin position="170"/>
        <end position="179"/>
    </location>
</feature>
<dbReference type="InterPro" id="IPR050090">
    <property type="entry name" value="Tyrosine_recombinase_XerCD"/>
</dbReference>
<keyword evidence="7" id="KW-1185">Reference proteome</keyword>
<dbReference type="InterPro" id="IPR013762">
    <property type="entry name" value="Integrase-like_cat_sf"/>
</dbReference>
<dbReference type="Pfam" id="PF00589">
    <property type="entry name" value="Phage_integrase"/>
    <property type="match status" value="1"/>
</dbReference>
<keyword evidence="1" id="KW-0159">Chromosome partition</keyword>
<dbReference type="InterPro" id="IPR002104">
    <property type="entry name" value="Integrase_catalytic"/>
</dbReference>
<evidence type="ECO:0000256" key="3">
    <source>
        <dbReference type="ARBA" id="ARBA00023172"/>
    </source>
</evidence>
<dbReference type="Gene3D" id="1.10.443.10">
    <property type="entry name" value="Intergrase catalytic core"/>
    <property type="match status" value="1"/>
</dbReference>
<reference evidence="6 7" key="1">
    <citation type="submission" date="2024-08" db="EMBL/GenBank/DDBJ databases">
        <authorList>
            <person name="Lu H."/>
        </authorList>
    </citation>
    <scope>NUCLEOTIDE SEQUENCE [LARGE SCALE GENOMIC DNA]</scope>
    <source>
        <strain evidence="6 7">DXS20W</strain>
    </source>
</reference>
<dbReference type="EMBL" id="JBIGHX010000008">
    <property type="protein sequence ID" value="MFG6464011.1"/>
    <property type="molecule type" value="Genomic_DNA"/>
</dbReference>
<dbReference type="RefSeq" id="WP_394513271.1">
    <property type="nucleotide sequence ID" value="NZ_JBIGHX010000008.1"/>
</dbReference>
<evidence type="ECO:0000256" key="1">
    <source>
        <dbReference type="ARBA" id="ARBA00022829"/>
    </source>
</evidence>
<accession>A0ABW7GPX9</accession>